<reference evidence="2 3" key="1">
    <citation type="submission" date="2023-07" db="EMBL/GenBank/DDBJ databases">
        <title>Genomic Encyclopedia of Type Strains, Phase IV (KMG-IV): sequencing the most valuable type-strain genomes for metagenomic binning, comparative biology and taxonomic classification.</title>
        <authorList>
            <person name="Goeker M."/>
        </authorList>
    </citation>
    <scope>NUCLEOTIDE SEQUENCE [LARGE SCALE GENOMIC DNA]</scope>
    <source>
        <strain evidence="2 3">DSM 3770</strain>
    </source>
</reference>
<keyword evidence="3" id="KW-1185">Reference proteome</keyword>
<feature type="region of interest" description="Disordered" evidence="1">
    <location>
        <begin position="1"/>
        <end position="27"/>
    </location>
</feature>
<evidence type="ECO:0000313" key="2">
    <source>
        <dbReference type="EMBL" id="MDQ0506415.1"/>
    </source>
</evidence>
<gene>
    <name evidence="2" type="ORF">QOZ94_003224</name>
</gene>
<dbReference type="Proteomes" id="UP001241747">
    <property type="component" value="Unassembled WGS sequence"/>
</dbReference>
<protein>
    <recommendedName>
        <fullName evidence="4">DUF1778 domain-containing protein</fullName>
    </recommendedName>
</protein>
<evidence type="ECO:0000313" key="3">
    <source>
        <dbReference type="Proteomes" id="UP001241747"/>
    </source>
</evidence>
<name>A0ABU0LH58_XANAG</name>
<sequence>MTHRPFARETRTAEARTEAKRRAGAANDSKFAALDALSENNPKEFEQALAKLSPTELDAYLASR</sequence>
<comment type="caution">
    <text evidence="2">The sequence shown here is derived from an EMBL/GenBank/DDBJ whole genome shotgun (WGS) entry which is preliminary data.</text>
</comment>
<evidence type="ECO:0008006" key="4">
    <source>
        <dbReference type="Google" id="ProtNLM"/>
    </source>
</evidence>
<evidence type="ECO:0000256" key="1">
    <source>
        <dbReference type="SAM" id="MobiDB-lite"/>
    </source>
</evidence>
<organism evidence="2 3">
    <name type="scientific">Xanthobacter agilis</name>
    <dbReference type="NCBI Taxonomy" id="47492"/>
    <lineage>
        <taxon>Bacteria</taxon>
        <taxon>Pseudomonadati</taxon>
        <taxon>Pseudomonadota</taxon>
        <taxon>Alphaproteobacteria</taxon>
        <taxon>Hyphomicrobiales</taxon>
        <taxon>Xanthobacteraceae</taxon>
        <taxon>Xanthobacter</taxon>
    </lineage>
</organism>
<feature type="compositionally biased region" description="Basic and acidic residues" evidence="1">
    <location>
        <begin position="1"/>
        <end position="21"/>
    </location>
</feature>
<dbReference type="EMBL" id="JAUSVY010000007">
    <property type="protein sequence ID" value="MDQ0506415.1"/>
    <property type="molecule type" value="Genomic_DNA"/>
</dbReference>
<proteinExistence type="predicted"/>
<dbReference type="RefSeq" id="WP_237346611.1">
    <property type="nucleotide sequence ID" value="NZ_JABWGX010000021.1"/>
</dbReference>
<accession>A0ABU0LH58</accession>